<feature type="transmembrane region" description="Helical" evidence="2">
    <location>
        <begin position="186"/>
        <end position="208"/>
    </location>
</feature>
<accession>A0A1M6MP09</accession>
<feature type="transmembrane region" description="Helical" evidence="2">
    <location>
        <begin position="28"/>
        <end position="47"/>
    </location>
</feature>
<dbReference type="OrthoDB" id="9796461at2"/>
<gene>
    <name evidence="5" type="ORF">SAMN05444159_1686</name>
</gene>
<feature type="region of interest" description="Disordered" evidence="1">
    <location>
        <begin position="619"/>
        <end position="640"/>
    </location>
</feature>
<dbReference type="EMBL" id="LT670844">
    <property type="protein sequence ID" value="SHJ85182.1"/>
    <property type="molecule type" value="Genomic_DNA"/>
</dbReference>
<protein>
    <submittedName>
        <fullName evidence="5">Peptidoglycan/LPS O-acetylase OafA/YrhL, contains acyltransferase and SGNH-hydrolase domains</fullName>
    </submittedName>
</protein>
<feature type="transmembrane region" description="Helical" evidence="2">
    <location>
        <begin position="278"/>
        <end position="302"/>
    </location>
</feature>
<evidence type="ECO:0000259" key="3">
    <source>
        <dbReference type="Pfam" id="PF01757"/>
    </source>
</evidence>
<dbReference type="AlphaFoldDB" id="A0A1M6MP09"/>
<feature type="domain" description="Acyltransferase 3" evidence="3">
    <location>
        <begin position="6"/>
        <end position="325"/>
    </location>
</feature>
<feature type="compositionally biased region" description="Polar residues" evidence="1">
    <location>
        <begin position="631"/>
        <end position="640"/>
    </location>
</feature>
<dbReference type="Pfam" id="PF01757">
    <property type="entry name" value="Acyl_transf_3"/>
    <property type="match status" value="1"/>
</dbReference>
<keyword evidence="2" id="KW-1133">Transmembrane helix</keyword>
<dbReference type="GO" id="GO:0009103">
    <property type="term" value="P:lipopolysaccharide biosynthetic process"/>
    <property type="evidence" value="ECO:0007669"/>
    <property type="project" value="TreeGrafter"/>
</dbReference>
<dbReference type="GO" id="GO:0016747">
    <property type="term" value="F:acyltransferase activity, transferring groups other than amino-acyl groups"/>
    <property type="evidence" value="ECO:0007669"/>
    <property type="project" value="InterPro"/>
</dbReference>
<feature type="transmembrane region" description="Helical" evidence="2">
    <location>
        <begin position="72"/>
        <end position="93"/>
    </location>
</feature>
<reference evidence="5 6" key="1">
    <citation type="submission" date="2016-11" db="EMBL/GenBank/DDBJ databases">
        <authorList>
            <person name="Jaros S."/>
            <person name="Januszkiewicz K."/>
            <person name="Wedrychowicz H."/>
        </authorList>
    </citation>
    <scope>NUCLEOTIDE SEQUENCE [LARGE SCALE GENOMIC DNA]</scope>
    <source>
        <strain evidence="5 6">GAS499</strain>
    </source>
</reference>
<dbReference type="InterPro" id="IPR043968">
    <property type="entry name" value="SGNH"/>
</dbReference>
<dbReference type="InterPro" id="IPR050879">
    <property type="entry name" value="Acyltransferase_3"/>
</dbReference>
<feature type="transmembrane region" description="Helical" evidence="2">
    <location>
        <begin position="217"/>
        <end position="236"/>
    </location>
</feature>
<dbReference type="PANTHER" id="PTHR23028">
    <property type="entry name" value="ACETYLTRANSFERASE"/>
    <property type="match status" value="1"/>
</dbReference>
<dbReference type="InterPro" id="IPR002656">
    <property type="entry name" value="Acyl_transf_3_dom"/>
</dbReference>
<dbReference type="GO" id="GO:0016787">
    <property type="term" value="F:hydrolase activity"/>
    <property type="evidence" value="ECO:0007669"/>
    <property type="project" value="UniProtKB-KW"/>
</dbReference>
<evidence type="ECO:0000259" key="4">
    <source>
        <dbReference type="Pfam" id="PF19040"/>
    </source>
</evidence>
<feature type="transmembrane region" description="Helical" evidence="2">
    <location>
        <begin position="344"/>
        <end position="365"/>
    </location>
</feature>
<feature type="domain" description="SGNH" evidence="4">
    <location>
        <begin position="404"/>
        <end position="609"/>
    </location>
</feature>
<name>A0A1M6MP09_9BRAD</name>
<organism evidence="5 6">
    <name type="scientific">Bradyrhizobium lablabi</name>
    <dbReference type="NCBI Taxonomy" id="722472"/>
    <lineage>
        <taxon>Bacteria</taxon>
        <taxon>Pseudomonadati</taxon>
        <taxon>Pseudomonadota</taxon>
        <taxon>Alphaproteobacteria</taxon>
        <taxon>Hyphomicrobiales</taxon>
        <taxon>Nitrobacteraceae</taxon>
        <taxon>Bradyrhizobium</taxon>
    </lineage>
</organism>
<feature type="transmembrane region" description="Helical" evidence="2">
    <location>
        <begin position="242"/>
        <end position="258"/>
    </location>
</feature>
<keyword evidence="5" id="KW-0808">Transferase</keyword>
<dbReference type="GO" id="GO:0016020">
    <property type="term" value="C:membrane"/>
    <property type="evidence" value="ECO:0007669"/>
    <property type="project" value="TreeGrafter"/>
</dbReference>
<dbReference type="Proteomes" id="UP000189935">
    <property type="component" value="Chromosome I"/>
</dbReference>
<keyword evidence="2" id="KW-0812">Transmembrane</keyword>
<keyword evidence="5" id="KW-0012">Acyltransferase</keyword>
<dbReference type="Pfam" id="PF19040">
    <property type="entry name" value="SGNH"/>
    <property type="match status" value="1"/>
</dbReference>
<evidence type="ECO:0000313" key="5">
    <source>
        <dbReference type="EMBL" id="SHJ85182.1"/>
    </source>
</evidence>
<dbReference type="PANTHER" id="PTHR23028:SF53">
    <property type="entry name" value="ACYL_TRANSF_3 DOMAIN-CONTAINING PROTEIN"/>
    <property type="match status" value="1"/>
</dbReference>
<evidence type="ECO:0000256" key="2">
    <source>
        <dbReference type="SAM" id="Phobius"/>
    </source>
</evidence>
<proteinExistence type="predicted"/>
<dbReference type="RefSeq" id="WP_079537751.1">
    <property type="nucleotide sequence ID" value="NZ_LT670844.1"/>
</dbReference>
<keyword evidence="5" id="KW-0378">Hydrolase</keyword>
<sequence length="640" mass="71149">MKYRPDIDGLRAVAVLPVVFFHAGVPNFSGGFVGVDVFFVISGYVITRQLKDDLAERTFSIAKFYERRIRRIFPALFFTVALTWAISVLILLPGELVDFSKSAASLAFFSSNLYFWRTSGYFDASSLLRPLLHTWTLCLEEQYYIFMPIAMYVGHRWFKSKWALLFLPVALASFALSVLLTSRAPAANFFLLPTRAWELLLGAILILCPPRQVPQRLVEIAAAVGIALIAYAVVAFSDFTPFPGANALFPCLGAAILLHTGAEHSTFVGRWLSCRPAVWIGLISYSLYLVHWPITVFARYYLLRDPGGYEIVCIVLLSLVLAVFSWRVIESPFRKAWPEGRRTLVFGTSIAALAATFLAGVAGVASNGFPFRFPDYAEQKIAGYEQWGEGVCFLLATQSYENWNSKQCVLTSGNSKNLLLWGDSFAAHYVPGLISNQEAIAANVIQYTAAGCPPILSYYSFKLPNCQTFNRHALELIEKYDVKYVVMSARWDLLASRGELGLQNTISAIRAMGAEVVVIAQSPEFSMDVQSLAYRTRGSMKRDVSSWKVFEENPLIAESVRSEARQATLIEPMGALCSGSLCPFKMGDEYLYLDYGHFSSKGSDQAVRLYFPLIDRSAPNSEPRNDRDLTGSASAGATLR</sequence>
<feature type="transmembrane region" description="Helical" evidence="2">
    <location>
        <begin position="162"/>
        <end position="180"/>
    </location>
</feature>
<evidence type="ECO:0000256" key="1">
    <source>
        <dbReference type="SAM" id="MobiDB-lite"/>
    </source>
</evidence>
<evidence type="ECO:0000313" key="6">
    <source>
        <dbReference type="Proteomes" id="UP000189935"/>
    </source>
</evidence>
<keyword evidence="2" id="KW-0472">Membrane</keyword>
<feature type="transmembrane region" description="Helical" evidence="2">
    <location>
        <begin position="308"/>
        <end position="329"/>
    </location>
</feature>